<proteinExistence type="predicted"/>
<dbReference type="RefSeq" id="XP_001888854.1">
    <property type="nucleotide sequence ID" value="XM_001888819.1"/>
</dbReference>
<dbReference type="AlphaFoldDB" id="B0DY55"/>
<organism evidence="2">
    <name type="scientific">Laccaria bicolor (strain S238N-H82 / ATCC MYA-4686)</name>
    <name type="common">Bicoloured deceiver</name>
    <name type="synonym">Laccaria laccata var. bicolor</name>
    <dbReference type="NCBI Taxonomy" id="486041"/>
    <lineage>
        <taxon>Eukaryota</taxon>
        <taxon>Fungi</taxon>
        <taxon>Dikarya</taxon>
        <taxon>Basidiomycota</taxon>
        <taxon>Agaricomycotina</taxon>
        <taxon>Agaricomycetes</taxon>
        <taxon>Agaricomycetidae</taxon>
        <taxon>Agaricales</taxon>
        <taxon>Agaricineae</taxon>
        <taxon>Hydnangiaceae</taxon>
        <taxon>Laccaria</taxon>
    </lineage>
</organism>
<evidence type="ECO:0000313" key="1">
    <source>
        <dbReference type="EMBL" id="EDR00462.1"/>
    </source>
</evidence>
<reference evidence="1 2" key="1">
    <citation type="journal article" date="2008" name="Nature">
        <title>The genome of Laccaria bicolor provides insights into mycorrhizal symbiosis.</title>
        <authorList>
            <person name="Martin F."/>
            <person name="Aerts A."/>
            <person name="Ahren D."/>
            <person name="Brun A."/>
            <person name="Danchin E.G.J."/>
            <person name="Duchaussoy F."/>
            <person name="Gibon J."/>
            <person name="Kohler A."/>
            <person name="Lindquist E."/>
            <person name="Pereda V."/>
            <person name="Salamov A."/>
            <person name="Shapiro H.J."/>
            <person name="Wuyts J."/>
            <person name="Blaudez D."/>
            <person name="Buee M."/>
            <person name="Brokstein P."/>
            <person name="Canbaeck B."/>
            <person name="Cohen D."/>
            <person name="Courty P.E."/>
            <person name="Coutinho P.M."/>
            <person name="Delaruelle C."/>
            <person name="Detter J.C."/>
            <person name="Deveau A."/>
            <person name="DiFazio S."/>
            <person name="Duplessis S."/>
            <person name="Fraissinet-Tachet L."/>
            <person name="Lucic E."/>
            <person name="Frey-Klett P."/>
            <person name="Fourrey C."/>
            <person name="Feussner I."/>
            <person name="Gay G."/>
            <person name="Grimwood J."/>
            <person name="Hoegger P.J."/>
            <person name="Jain P."/>
            <person name="Kilaru S."/>
            <person name="Labbe J."/>
            <person name="Lin Y.C."/>
            <person name="Legue V."/>
            <person name="Le Tacon F."/>
            <person name="Marmeisse R."/>
            <person name="Melayah D."/>
            <person name="Montanini B."/>
            <person name="Muratet M."/>
            <person name="Nehls U."/>
            <person name="Niculita-Hirzel H."/>
            <person name="Oudot-Le Secq M.P."/>
            <person name="Peter M."/>
            <person name="Quesneville H."/>
            <person name="Rajashekar B."/>
            <person name="Reich M."/>
            <person name="Rouhier N."/>
            <person name="Schmutz J."/>
            <person name="Yin T."/>
            <person name="Chalot M."/>
            <person name="Henrissat B."/>
            <person name="Kuees U."/>
            <person name="Lucas S."/>
            <person name="Van de Peer Y."/>
            <person name="Podila G.K."/>
            <person name="Polle A."/>
            <person name="Pukkila P.J."/>
            <person name="Richardson P.M."/>
            <person name="Rouze P."/>
            <person name="Sanders I.R."/>
            <person name="Stajich J.E."/>
            <person name="Tunlid A."/>
            <person name="Tuskan G."/>
            <person name="Grigoriev I.V."/>
        </authorList>
    </citation>
    <scope>NUCLEOTIDE SEQUENCE [LARGE SCALE GENOMIC DNA]</scope>
    <source>
        <strain evidence="2">S238N-H82 / ATCC MYA-4686</strain>
    </source>
</reference>
<protein>
    <submittedName>
        <fullName evidence="1">Predicted protein</fullName>
    </submittedName>
</protein>
<dbReference type="InParanoid" id="B0DY55"/>
<dbReference type="HOGENOM" id="CLU_2073584_0_0_1"/>
<gene>
    <name evidence="1" type="ORF">LACBIDRAFT_313359</name>
</gene>
<dbReference type="GeneID" id="6084495"/>
<evidence type="ECO:0000313" key="2">
    <source>
        <dbReference type="Proteomes" id="UP000001194"/>
    </source>
</evidence>
<sequence length="118" mass="13081">MVIHPMRMGEAVWDIAVGDEGNVYGSYLIDPDYTYSPVGKLRKYLQALAFTPSYISRESFAPDRRSVIRSCISIKVLWDRRSVRICSCCRIESKQTIAHAIPGTPSLAASSSSNPPCP</sequence>
<dbReference type="KEGG" id="lbc:LACBIDRAFT_313359"/>
<dbReference type="Proteomes" id="UP000001194">
    <property type="component" value="Unassembled WGS sequence"/>
</dbReference>
<keyword evidence="2" id="KW-1185">Reference proteome</keyword>
<accession>B0DY55</accession>
<dbReference type="EMBL" id="DS547149">
    <property type="protein sequence ID" value="EDR00462.1"/>
    <property type="molecule type" value="Genomic_DNA"/>
</dbReference>
<name>B0DY55_LACBS</name>
<dbReference type="OrthoDB" id="3365519at2759"/>